<keyword evidence="2" id="KW-0489">Methyltransferase</keyword>
<evidence type="ECO:0000313" key="2">
    <source>
        <dbReference type="EMBL" id="MBK1814389.1"/>
    </source>
</evidence>
<dbReference type="PANTHER" id="PTHR43861:SF3">
    <property type="entry name" value="PUTATIVE (AFU_ORTHOLOGUE AFUA_2G14390)-RELATED"/>
    <property type="match status" value="1"/>
</dbReference>
<organism evidence="2 3">
    <name type="scientific">Luteolibacter yonseiensis</name>
    <dbReference type="NCBI Taxonomy" id="1144680"/>
    <lineage>
        <taxon>Bacteria</taxon>
        <taxon>Pseudomonadati</taxon>
        <taxon>Verrucomicrobiota</taxon>
        <taxon>Verrucomicrobiia</taxon>
        <taxon>Verrucomicrobiales</taxon>
        <taxon>Verrucomicrobiaceae</taxon>
        <taxon>Luteolibacter</taxon>
    </lineage>
</organism>
<evidence type="ECO:0000256" key="1">
    <source>
        <dbReference type="ARBA" id="ARBA00022679"/>
    </source>
</evidence>
<evidence type="ECO:0000313" key="3">
    <source>
        <dbReference type="Proteomes" id="UP000600139"/>
    </source>
</evidence>
<reference evidence="2" key="1">
    <citation type="submission" date="2021-01" db="EMBL/GenBank/DDBJ databases">
        <title>Modified the classification status of verrucomicrobia.</title>
        <authorList>
            <person name="Feng X."/>
        </authorList>
    </citation>
    <scope>NUCLEOTIDE SEQUENCE</scope>
    <source>
        <strain evidence="2">JCM 18052</strain>
    </source>
</reference>
<dbReference type="PANTHER" id="PTHR43861">
    <property type="entry name" value="TRANS-ACONITATE 2-METHYLTRANSFERASE-RELATED"/>
    <property type="match status" value="1"/>
</dbReference>
<dbReference type="CDD" id="cd02440">
    <property type="entry name" value="AdoMet_MTases"/>
    <property type="match status" value="1"/>
</dbReference>
<accession>A0A934VAH8</accession>
<keyword evidence="1" id="KW-0808">Transferase</keyword>
<comment type="caution">
    <text evidence="2">The sequence shown here is derived from an EMBL/GenBank/DDBJ whole genome shotgun (WGS) entry which is preliminary data.</text>
</comment>
<dbReference type="GO" id="GO:0008168">
    <property type="term" value="F:methyltransferase activity"/>
    <property type="evidence" value="ECO:0007669"/>
    <property type="project" value="UniProtKB-KW"/>
</dbReference>
<dbReference type="SUPFAM" id="SSF53335">
    <property type="entry name" value="S-adenosyl-L-methionine-dependent methyltransferases"/>
    <property type="match status" value="1"/>
</dbReference>
<dbReference type="Gene3D" id="3.40.50.150">
    <property type="entry name" value="Vaccinia Virus protein VP39"/>
    <property type="match status" value="1"/>
</dbReference>
<keyword evidence="3" id="KW-1185">Reference proteome</keyword>
<name>A0A934VAH8_9BACT</name>
<dbReference type="Proteomes" id="UP000600139">
    <property type="component" value="Unassembled WGS sequence"/>
</dbReference>
<protein>
    <submittedName>
        <fullName evidence="2">Class I SAM-dependent methyltransferase</fullName>
    </submittedName>
</protein>
<dbReference type="Pfam" id="PF13489">
    <property type="entry name" value="Methyltransf_23"/>
    <property type="match status" value="1"/>
</dbReference>
<dbReference type="AlphaFoldDB" id="A0A934VAH8"/>
<sequence length="285" mass="32083">MSSAIKPLGRHPDFPECMVVSHGSEGFCQTSPYPTEEQLAAYYESEYREVRNEVPDQEYIRFMDHRAEIQMGYILETSGRSGFESALDIGCGAGRLLNKLGTRCGRVQGYEADKAMAGFALANRTGPHIDVINELFQPENSGIRTQLITMSHVLEHVPEPGTFLRRLHTHVLGSGGHLFVEVPNDPDHWVEKQIKWGIRGLAHINYFTETSLERCLTNSGYEIVSLRTCGLPLDRFIRQRKPKSLVARQLRKLSALLPARPQADAYRTSLSSRENIYLQAVAVAR</sequence>
<dbReference type="GO" id="GO:0032259">
    <property type="term" value="P:methylation"/>
    <property type="evidence" value="ECO:0007669"/>
    <property type="project" value="UniProtKB-KW"/>
</dbReference>
<dbReference type="RefSeq" id="WP_200349355.1">
    <property type="nucleotide sequence ID" value="NZ_BAABHZ010000010.1"/>
</dbReference>
<proteinExistence type="predicted"/>
<gene>
    <name evidence="2" type="ORF">JIN84_02115</name>
</gene>
<dbReference type="InterPro" id="IPR029063">
    <property type="entry name" value="SAM-dependent_MTases_sf"/>
</dbReference>
<dbReference type="EMBL" id="JAENIK010000004">
    <property type="protein sequence ID" value="MBK1814389.1"/>
    <property type="molecule type" value="Genomic_DNA"/>
</dbReference>